<name>A0A4D7B3W3_9HYPH</name>
<dbReference type="Gene3D" id="2.60.40.1610">
    <property type="entry name" value="Domain of unknown function DUF1254"/>
    <property type="match status" value="1"/>
</dbReference>
<dbReference type="Pfam" id="PF06863">
    <property type="entry name" value="DUF1254"/>
    <property type="match status" value="1"/>
</dbReference>
<dbReference type="InterPro" id="IPR037050">
    <property type="entry name" value="DUF1254_sf"/>
</dbReference>
<protein>
    <submittedName>
        <fullName evidence="3">DUF1254 domain-containing protein</fullName>
    </submittedName>
</protein>
<keyword evidence="4" id="KW-1185">Reference proteome</keyword>
<evidence type="ECO:0000313" key="3">
    <source>
        <dbReference type="EMBL" id="QCI68479.1"/>
    </source>
</evidence>
<proteinExistence type="predicted"/>
<dbReference type="InterPro" id="IPR010679">
    <property type="entry name" value="DUF1254"/>
</dbReference>
<dbReference type="Proteomes" id="UP000298781">
    <property type="component" value="Chromosome"/>
</dbReference>
<dbReference type="PANTHER" id="PTHR36509">
    <property type="entry name" value="BLL3101 PROTEIN"/>
    <property type="match status" value="1"/>
</dbReference>
<dbReference type="KEGG" id="pstg:E8M01_32185"/>
<dbReference type="OrthoDB" id="9777345at2"/>
<dbReference type="AlphaFoldDB" id="A0A4D7B3W3"/>
<dbReference type="Pfam" id="PF06742">
    <property type="entry name" value="DUF1214"/>
    <property type="match status" value="1"/>
</dbReference>
<evidence type="ECO:0000259" key="2">
    <source>
        <dbReference type="Pfam" id="PF06863"/>
    </source>
</evidence>
<gene>
    <name evidence="3" type="ORF">E8M01_32185</name>
</gene>
<dbReference type="EMBL" id="CP039690">
    <property type="protein sequence ID" value="QCI68479.1"/>
    <property type="molecule type" value="Genomic_DNA"/>
</dbReference>
<dbReference type="InterPro" id="IPR010621">
    <property type="entry name" value="DUF1214"/>
</dbReference>
<dbReference type="SUPFAM" id="SSF160935">
    <property type="entry name" value="VPA0735-like"/>
    <property type="match status" value="1"/>
</dbReference>
<accession>A0A4D7B3W3</accession>
<reference evidence="3 4" key="1">
    <citation type="submission" date="2019-04" db="EMBL/GenBank/DDBJ databases">
        <title>Phreatobacter aquaticus sp. nov.</title>
        <authorList>
            <person name="Choi A."/>
        </authorList>
    </citation>
    <scope>NUCLEOTIDE SEQUENCE [LARGE SCALE GENOMIC DNA]</scope>
    <source>
        <strain evidence="3 4">KCTC 52518</strain>
    </source>
</reference>
<dbReference type="RefSeq" id="WP_136963898.1">
    <property type="nucleotide sequence ID" value="NZ_CP039690.1"/>
</dbReference>
<evidence type="ECO:0000313" key="4">
    <source>
        <dbReference type="Proteomes" id="UP000298781"/>
    </source>
</evidence>
<sequence>MSGPKQSPTATAGLDRRHLLAAGTAAAVLAGVPPRFAKADARISFPLPPGPDANVKITEDYARLVARDAYFWAWPLVNVYNRRLTFAKVPAIGRSGPVPMAPLNRLSMLTDYIEPEERVVACPNQDVVYGAGLLALDQSPVVIQVPDFGDRFWVYQAVDLRTDGFIQIGKMYGSTPGFYLFAGPNWQGETPKGITRAFRATTSTGNVIPRVFMDDTPEDRRAIQPSLAQILMYPLAEYDGVLKSQDWSKVAAFPVSSSGDEETKWVEPETFFDVLPLVLADAPAQPGEEARYAQVLAVVAAAKQNPALKQAMIEAARDADKTLVQPLFQFRNYGRQLPHHWSTVVNGAAFGTDYFTRTAVAKSNIFVNQPNETKYFYQDLAENGARLNGGHRYTVTFARDATPPVNGFWSLTLYNEHHFFAPNEIKRYSVGTKNKGLKLNADGSLTIHVQADRPTADHAANWLPAPKGGDFSLYIRTYWPKAATIDGSWTPPPVVQLAS</sequence>
<dbReference type="InterPro" id="IPR037049">
    <property type="entry name" value="DUF1214_C_sf"/>
</dbReference>
<dbReference type="PROSITE" id="PS51318">
    <property type="entry name" value="TAT"/>
    <property type="match status" value="1"/>
</dbReference>
<organism evidence="3 4">
    <name type="scientific">Phreatobacter stygius</name>
    <dbReference type="NCBI Taxonomy" id="1940610"/>
    <lineage>
        <taxon>Bacteria</taxon>
        <taxon>Pseudomonadati</taxon>
        <taxon>Pseudomonadota</taxon>
        <taxon>Alphaproteobacteria</taxon>
        <taxon>Hyphomicrobiales</taxon>
        <taxon>Phreatobacteraceae</taxon>
        <taxon>Phreatobacter</taxon>
    </lineage>
</organism>
<feature type="domain" description="DUF1254" evidence="2">
    <location>
        <begin position="104"/>
        <end position="234"/>
    </location>
</feature>
<dbReference type="Gene3D" id="2.60.120.600">
    <property type="entry name" value="Domain of unknown function DUF1214, C-terminal domain"/>
    <property type="match status" value="1"/>
</dbReference>
<dbReference type="PANTHER" id="PTHR36509:SF2">
    <property type="entry name" value="BLL3101 PROTEIN"/>
    <property type="match status" value="1"/>
</dbReference>
<dbReference type="InterPro" id="IPR006311">
    <property type="entry name" value="TAT_signal"/>
</dbReference>
<evidence type="ECO:0000259" key="1">
    <source>
        <dbReference type="Pfam" id="PF06742"/>
    </source>
</evidence>
<feature type="domain" description="DUF1214" evidence="1">
    <location>
        <begin position="373"/>
        <end position="481"/>
    </location>
</feature>